<dbReference type="InterPro" id="IPR001875">
    <property type="entry name" value="DED_dom"/>
</dbReference>
<keyword evidence="7" id="KW-1185">Reference proteome</keyword>
<feature type="domain" description="DED" evidence="4">
    <location>
        <begin position="553"/>
        <end position="634"/>
    </location>
</feature>
<dbReference type="GO" id="GO:0042981">
    <property type="term" value="P:regulation of apoptotic process"/>
    <property type="evidence" value="ECO:0007669"/>
    <property type="project" value="InterPro"/>
</dbReference>
<feature type="domain" description="Ig-like" evidence="5">
    <location>
        <begin position="337"/>
        <end position="427"/>
    </location>
</feature>
<dbReference type="SUPFAM" id="SSF48726">
    <property type="entry name" value="Immunoglobulin"/>
    <property type="match status" value="4"/>
</dbReference>
<dbReference type="Proteomes" id="UP000005408">
    <property type="component" value="Unassembled WGS sequence"/>
</dbReference>
<feature type="compositionally biased region" description="Basic and acidic residues" evidence="3">
    <location>
        <begin position="755"/>
        <end position="767"/>
    </location>
</feature>
<dbReference type="InterPro" id="IPR007110">
    <property type="entry name" value="Ig-like_dom"/>
</dbReference>
<accession>A0A8W8NQF3</accession>
<evidence type="ECO:0000259" key="5">
    <source>
        <dbReference type="PROSITE" id="PS50835"/>
    </source>
</evidence>
<dbReference type="InterPro" id="IPR036179">
    <property type="entry name" value="Ig-like_dom_sf"/>
</dbReference>
<dbReference type="Pfam" id="PF07679">
    <property type="entry name" value="I-set"/>
    <property type="match status" value="2"/>
</dbReference>
<evidence type="ECO:0000259" key="4">
    <source>
        <dbReference type="PROSITE" id="PS50168"/>
    </source>
</evidence>
<feature type="domain" description="Ig-like" evidence="5">
    <location>
        <begin position="233"/>
        <end position="271"/>
    </location>
</feature>
<evidence type="ECO:0000256" key="2">
    <source>
        <dbReference type="ARBA" id="ARBA00023157"/>
    </source>
</evidence>
<reference evidence="6" key="1">
    <citation type="submission" date="2022-08" db="UniProtKB">
        <authorList>
            <consortium name="EnsemblMetazoa"/>
        </authorList>
    </citation>
    <scope>IDENTIFICATION</scope>
    <source>
        <strain evidence="6">05x7-T-G4-1.051#20</strain>
    </source>
</reference>
<dbReference type="AlphaFoldDB" id="A0A8W8NQF3"/>
<protein>
    <recommendedName>
        <fullName evidence="8">Ig-like domain-containing protein</fullName>
    </recommendedName>
</protein>
<dbReference type="SMART" id="SM00409">
    <property type="entry name" value="IG"/>
    <property type="match status" value="3"/>
</dbReference>
<name>A0A8W8NQF3_MAGGI</name>
<dbReference type="CDD" id="cd00096">
    <property type="entry name" value="Ig"/>
    <property type="match status" value="1"/>
</dbReference>
<dbReference type="PROSITE" id="PS50168">
    <property type="entry name" value="DED"/>
    <property type="match status" value="1"/>
</dbReference>
<evidence type="ECO:0000313" key="6">
    <source>
        <dbReference type="EnsemblMetazoa" id="G8769.1:cds"/>
    </source>
</evidence>
<evidence type="ECO:0000313" key="7">
    <source>
        <dbReference type="Proteomes" id="UP000005408"/>
    </source>
</evidence>
<proteinExistence type="predicted"/>
<dbReference type="Gene3D" id="1.10.533.10">
    <property type="entry name" value="Death Domain, Fas"/>
    <property type="match status" value="1"/>
</dbReference>
<dbReference type="PROSITE" id="PS50835">
    <property type="entry name" value="IG_LIKE"/>
    <property type="match status" value="2"/>
</dbReference>
<dbReference type="PANTHER" id="PTHR45080">
    <property type="entry name" value="CONTACTIN 5"/>
    <property type="match status" value="1"/>
</dbReference>
<evidence type="ECO:0000256" key="1">
    <source>
        <dbReference type="ARBA" id="ARBA00022729"/>
    </source>
</evidence>
<dbReference type="InterPro" id="IPR013783">
    <property type="entry name" value="Ig-like_fold"/>
</dbReference>
<keyword evidence="2" id="KW-1015">Disulfide bond</keyword>
<dbReference type="PANTHER" id="PTHR45080:SF8">
    <property type="entry name" value="IG-LIKE DOMAIN-CONTAINING PROTEIN"/>
    <property type="match status" value="1"/>
</dbReference>
<dbReference type="EnsemblMetazoa" id="G8769.1">
    <property type="protein sequence ID" value="G8769.1:cds"/>
    <property type="gene ID" value="G8769"/>
</dbReference>
<evidence type="ECO:0008006" key="8">
    <source>
        <dbReference type="Google" id="ProtNLM"/>
    </source>
</evidence>
<feature type="region of interest" description="Disordered" evidence="3">
    <location>
        <begin position="750"/>
        <end position="773"/>
    </location>
</feature>
<dbReference type="InterPro" id="IPR011029">
    <property type="entry name" value="DEATH-like_dom_sf"/>
</dbReference>
<dbReference type="SUPFAM" id="SSF47986">
    <property type="entry name" value="DEATH domain"/>
    <property type="match status" value="1"/>
</dbReference>
<evidence type="ECO:0000256" key="3">
    <source>
        <dbReference type="SAM" id="MobiDB-lite"/>
    </source>
</evidence>
<dbReference type="InterPro" id="IPR003599">
    <property type="entry name" value="Ig_sub"/>
</dbReference>
<sequence length="849" mass="97074">MCVVDDIERIRHLRNESFAHADSAEISDDDFKEFWHEAKCMIQRCQQFTTSRGCKTDYIKMLVELERKHLTFNEYISCRKRSRAIYILGNTHVRCGETACFEAEITLEEDVDLPVSWHRVDGLVTKQINIEDDKYKGSDDRQLQIHNVCKDDEARYKAVISRSADVNISSNGVYLRPMGEQPCLEDLVVTSKTEELYIHYVFRVLGEEDKGEYTCTVSNAVGSVSKSVNLDIPSAQILSTSNSKVICGSDTRFDCRVSGCPLPDKVEWQKSLDGTTFNHVDIYERKYFGSSTDPRSPFLLLWQTTLNDQQYYQVVVWNLMGKCTSNKYFLQITGDRPNISEGTCTLQGHAVKLRCDVFLYDESPTLTDVYWTKDDIKLNIGGSGGKYLKVDVNNQSLIINNVNYNDAGDYKLIAINAVGETRSKGIVLGVPEILLEEPFCEKKEDGSQWLTTTIKSVPVPHVVKWSIKENGSNNYQAINVSAEEYNGTTSTFPHPVLVIKHPEKLENCTFKIEAKNRIGKVEMMIPDIIIEDNLRRKQSTLGKFHMDGGSRVPISKLLNHLAEKFPTEKINQLKFLIRASCNIKEHTKLNQATTAADCFLVLLEEEIITTSNVIAMQFLLEETKCEELERILVEYAKKRKVIYYYEKPSENGFKNVRFHIDANLHHFSFEDETKMKETVANIVGCSIEDVRVNGYIRSTSFFIVLSIRGIYIDKLFSIEEHDKDKLRKLNIDFFEDDFCTISLKGTTGEQKLKRRTSDSIPHGEPKQKRSALQYKADGPAAMKEELLCYFKQGIIGRLSLHTTALYSRQPSSTHIEIVLWGLETHYQLVITCATGQLVERDHQLETRFQ</sequence>
<dbReference type="InterPro" id="IPR013098">
    <property type="entry name" value="Ig_I-set"/>
</dbReference>
<dbReference type="GO" id="GO:0007156">
    <property type="term" value="P:homophilic cell adhesion via plasma membrane adhesion molecules"/>
    <property type="evidence" value="ECO:0007669"/>
    <property type="project" value="TreeGrafter"/>
</dbReference>
<dbReference type="Gene3D" id="2.60.40.10">
    <property type="entry name" value="Immunoglobulins"/>
    <property type="match status" value="4"/>
</dbReference>
<organism evidence="6 7">
    <name type="scientific">Magallana gigas</name>
    <name type="common">Pacific oyster</name>
    <name type="synonym">Crassostrea gigas</name>
    <dbReference type="NCBI Taxonomy" id="29159"/>
    <lineage>
        <taxon>Eukaryota</taxon>
        <taxon>Metazoa</taxon>
        <taxon>Spiralia</taxon>
        <taxon>Lophotrochozoa</taxon>
        <taxon>Mollusca</taxon>
        <taxon>Bivalvia</taxon>
        <taxon>Autobranchia</taxon>
        <taxon>Pteriomorphia</taxon>
        <taxon>Ostreida</taxon>
        <taxon>Ostreoidea</taxon>
        <taxon>Ostreidae</taxon>
        <taxon>Magallana</taxon>
    </lineage>
</organism>
<keyword evidence="1" id="KW-0732">Signal</keyword>
<dbReference type="InterPro" id="IPR050958">
    <property type="entry name" value="Cell_Adh-Cytoskel_Orgn"/>
</dbReference>
<dbReference type="GO" id="GO:0005886">
    <property type="term" value="C:plasma membrane"/>
    <property type="evidence" value="ECO:0007669"/>
    <property type="project" value="TreeGrafter"/>
</dbReference>